<evidence type="ECO:0000313" key="4">
    <source>
        <dbReference type="EMBL" id="CAB4572732.1"/>
    </source>
</evidence>
<feature type="domain" description="PhoD-like phosphatase metallophosphatase" evidence="2">
    <location>
        <begin position="169"/>
        <end position="495"/>
    </location>
</feature>
<feature type="compositionally biased region" description="Low complexity" evidence="1">
    <location>
        <begin position="32"/>
        <end position="49"/>
    </location>
</feature>
<evidence type="ECO:0000256" key="1">
    <source>
        <dbReference type="SAM" id="MobiDB-lite"/>
    </source>
</evidence>
<dbReference type="InterPro" id="IPR038607">
    <property type="entry name" value="PhoD-like_sf"/>
</dbReference>
<dbReference type="PANTHER" id="PTHR43606">
    <property type="entry name" value="PHOSPHATASE, PUTATIVE (AFU_ORTHOLOGUE AFUA_6G08710)-RELATED"/>
    <property type="match status" value="1"/>
</dbReference>
<dbReference type="InterPro" id="IPR052900">
    <property type="entry name" value="Phospholipid_Metab_Enz"/>
</dbReference>
<dbReference type="CDD" id="cd07389">
    <property type="entry name" value="MPP_PhoD"/>
    <property type="match status" value="1"/>
</dbReference>
<feature type="region of interest" description="Disordered" evidence="1">
    <location>
        <begin position="24"/>
        <end position="50"/>
    </location>
</feature>
<dbReference type="PROSITE" id="PS51257">
    <property type="entry name" value="PROKAR_LIPOPROTEIN"/>
    <property type="match status" value="1"/>
</dbReference>
<dbReference type="InterPro" id="IPR029052">
    <property type="entry name" value="Metallo-depent_PP-like"/>
</dbReference>
<protein>
    <submittedName>
        <fullName evidence="4">Unannotated protein</fullName>
    </submittedName>
</protein>
<dbReference type="InterPro" id="IPR032093">
    <property type="entry name" value="PhoD_N"/>
</dbReference>
<dbReference type="PANTHER" id="PTHR43606:SF2">
    <property type="entry name" value="ALKALINE PHOSPHATASE FAMILY PROTEIN (AFU_ORTHOLOGUE AFUA_5G03860)"/>
    <property type="match status" value="1"/>
</dbReference>
<evidence type="ECO:0000259" key="2">
    <source>
        <dbReference type="Pfam" id="PF09423"/>
    </source>
</evidence>
<dbReference type="Gene3D" id="2.60.40.380">
    <property type="entry name" value="Purple acid phosphatase-like, N-terminal"/>
    <property type="match status" value="1"/>
</dbReference>
<dbReference type="Gene3D" id="3.60.21.70">
    <property type="entry name" value="PhoD-like phosphatase"/>
    <property type="match status" value="1"/>
</dbReference>
<organism evidence="4">
    <name type="scientific">freshwater metagenome</name>
    <dbReference type="NCBI Taxonomy" id="449393"/>
    <lineage>
        <taxon>unclassified sequences</taxon>
        <taxon>metagenomes</taxon>
        <taxon>ecological metagenomes</taxon>
    </lineage>
</organism>
<dbReference type="AlphaFoldDB" id="A0A6J6E8K1"/>
<evidence type="ECO:0000259" key="3">
    <source>
        <dbReference type="Pfam" id="PF16655"/>
    </source>
</evidence>
<accession>A0A6J6E8K1</accession>
<dbReference type="InterPro" id="IPR018946">
    <property type="entry name" value="PhoD-like_MPP"/>
</dbReference>
<dbReference type="SUPFAM" id="SSF56300">
    <property type="entry name" value="Metallo-dependent phosphatases"/>
    <property type="match status" value="1"/>
</dbReference>
<name>A0A6J6E8K1_9ZZZZ</name>
<dbReference type="Pfam" id="PF09423">
    <property type="entry name" value="PhoD"/>
    <property type="match status" value="1"/>
</dbReference>
<gene>
    <name evidence="4" type="ORF">UFOPK1722_00494</name>
</gene>
<reference evidence="4" key="1">
    <citation type="submission" date="2020-05" db="EMBL/GenBank/DDBJ databases">
        <authorList>
            <person name="Chiriac C."/>
            <person name="Salcher M."/>
            <person name="Ghai R."/>
            <person name="Kavagutti S V."/>
        </authorList>
    </citation>
    <scope>NUCLEOTIDE SEQUENCE</scope>
</reference>
<proteinExistence type="predicted"/>
<dbReference type="EMBL" id="CAEZTS010000029">
    <property type="protein sequence ID" value="CAB4572732.1"/>
    <property type="molecule type" value="Genomic_DNA"/>
</dbReference>
<feature type="domain" description="Phospholipase D N-terminal" evidence="3">
    <location>
        <begin position="62"/>
        <end position="155"/>
    </location>
</feature>
<sequence length="526" mass="56226">MSTPISRRLFFALGASVVVAACSKSDDGGSGDSVSSTTSPSSTSTTSTTLAPAPFDVDPFTLGVASGDPSTNSVIIWTRLAPDPANGGGVTDEEVTVRWEVATDVDFTDVVSSGDVVASARHGHSVHVDVTPPADTVAYYRFRVGEFTSPVGATRLAPDASSNETVRIATASCQNYTAGFYTAYDDMVKQSPDLVVFLGDYIYEGGVGTLGDGTVRLHNSEEITDLVAYRNRYALYRRDPLLQKAHAACPWVVTWDDHEVENNYAGLTPQDAADVEGYAARRAAAYQAWWEHMPVRLDPPVDENLSIHRRITWGGLVNMLVLDGRQYRDDQACGDAVLQLTPACDDAAAPERTMLGSRQEAWVAENITSDAVWSVLANQTVMTDIRLGAAILNYDQWDGYAPARDRLLESVAQADNLVVLTGDIHLAGVGQLTSSTDPSTARGVEFVTTSISSSGNIDSSTEALLVALPNIIDAEVAHRGYTLHTVDATSWTADYRIVDDALVEGSAVTTWKTFAVTAGSPTVTAV</sequence>
<dbReference type="Pfam" id="PF16655">
    <property type="entry name" value="PhoD_N"/>
    <property type="match status" value="1"/>
</dbReference>